<dbReference type="InterPro" id="IPR010985">
    <property type="entry name" value="Ribbon_hlx_hlx"/>
</dbReference>
<dbReference type="SUPFAM" id="SSF47598">
    <property type="entry name" value="Ribbon-helix-helix"/>
    <property type="match status" value="1"/>
</dbReference>
<dbReference type="EMBL" id="QSAZ01000019">
    <property type="protein sequence ID" value="RGW85190.1"/>
    <property type="molecule type" value="Genomic_DNA"/>
</dbReference>
<dbReference type="AlphaFoldDB" id="A0A413DGU2"/>
<dbReference type="InterPro" id="IPR013321">
    <property type="entry name" value="Arc_rbn_hlx_hlx"/>
</dbReference>
<protein>
    <recommendedName>
        <fullName evidence="3">Arc family DNA-binding protein</fullName>
    </recommendedName>
</protein>
<evidence type="ECO:0000313" key="2">
    <source>
        <dbReference type="Proteomes" id="UP000283683"/>
    </source>
</evidence>
<accession>A0A413DGU2</accession>
<sequence length="60" mass="6879">MKGKSGEFNQISYQNEYIKEKYDRINLTVPKGRKEEIKKKAAAAGQSVNEYINALIDNDK</sequence>
<reference evidence="1 2" key="1">
    <citation type="submission" date="2018-08" db="EMBL/GenBank/DDBJ databases">
        <title>A genome reference for cultivated species of the human gut microbiota.</title>
        <authorList>
            <person name="Zou Y."/>
            <person name="Xue W."/>
            <person name="Luo G."/>
        </authorList>
    </citation>
    <scope>NUCLEOTIDE SEQUENCE [LARGE SCALE GENOMIC DNA]</scope>
    <source>
        <strain evidence="1 2">AF06-19</strain>
    </source>
</reference>
<comment type="caution">
    <text evidence="1">The sequence shown here is derived from an EMBL/GenBank/DDBJ whole genome shotgun (WGS) entry which is preliminary data.</text>
</comment>
<dbReference type="Gene3D" id="1.10.1220.10">
    <property type="entry name" value="Met repressor-like"/>
    <property type="match status" value="1"/>
</dbReference>
<gene>
    <name evidence="1" type="ORF">DWV45_14795</name>
</gene>
<organism evidence="1 2">
    <name type="scientific">Agathobacter rectalis</name>
    <dbReference type="NCBI Taxonomy" id="39491"/>
    <lineage>
        <taxon>Bacteria</taxon>
        <taxon>Bacillati</taxon>
        <taxon>Bacillota</taxon>
        <taxon>Clostridia</taxon>
        <taxon>Lachnospirales</taxon>
        <taxon>Lachnospiraceae</taxon>
        <taxon>Agathobacter</taxon>
    </lineage>
</organism>
<proteinExistence type="predicted"/>
<name>A0A413DGU2_9FIRM</name>
<evidence type="ECO:0008006" key="3">
    <source>
        <dbReference type="Google" id="ProtNLM"/>
    </source>
</evidence>
<dbReference type="RefSeq" id="WP_118327327.1">
    <property type="nucleotide sequence ID" value="NZ_JBBNFZ010000039.1"/>
</dbReference>
<evidence type="ECO:0000313" key="1">
    <source>
        <dbReference type="EMBL" id="RGW85190.1"/>
    </source>
</evidence>
<dbReference type="GO" id="GO:0006355">
    <property type="term" value="P:regulation of DNA-templated transcription"/>
    <property type="evidence" value="ECO:0007669"/>
    <property type="project" value="InterPro"/>
</dbReference>
<dbReference type="Proteomes" id="UP000283683">
    <property type="component" value="Unassembled WGS sequence"/>
</dbReference>